<accession>A0A915CLC9</accession>
<evidence type="ECO:0000313" key="2">
    <source>
        <dbReference type="WBParaSite" id="jg10196"/>
    </source>
</evidence>
<proteinExistence type="predicted"/>
<reference evidence="2" key="1">
    <citation type="submission" date="2022-11" db="UniProtKB">
        <authorList>
            <consortium name="WormBaseParasite"/>
        </authorList>
    </citation>
    <scope>IDENTIFICATION</scope>
</reference>
<dbReference type="Proteomes" id="UP000887574">
    <property type="component" value="Unplaced"/>
</dbReference>
<dbReference type="SUPFAM" id="SSF117281">
    <property type="entry name" value="Kelch motif"/>
    <property type="match status" value="1"/>
</dbReference>
<evidence type="ECO:0000313" key="1">
    <source>
        <dbReference type="Proteomes" id="UP000887574"/>
    </source>
</evidence>
<organism evidence="1 2">
    <name type="scientific">Ditylenchus dipsaci</name>
    <dbReference type="NCBI Taxonomy" id="166011"/>
    <lineage>
        <taxon>Eukaryota</taxon>
        <taxon>Metazoa</taxon>
        <taxon>Ecdysozoa</taxon>
        <taxon>Nematoda</taxon>
        <taxon>Chromadorea</taxon>
        <taxon>Rhabditida</taxon>
        <taxon>Tylenchina</taxon>
        <taxon>Tylenchomorpha</taxon>
        <taxon>Sphaerularioidea</taxon>
        <taxon>Anguinidae</taxon>
        <taxon>Anguininae</taxon>
        <taxon>Ditylenchus</taxon>
    </lineage>
</organism>
<sequence>MVVKTQGDAPNGRRSHSVWTHNGKMYMLAGTKATKTSTTTTSMNLTLPLVNGVWHYAPSQNDGKSLVDLADLFVLDFEPSLESLCSEAVVRYGFHQRYDHLLPNTLRNQLYFMSASNNITKPNCSRIDCNNG</sequence>
<dbReference type="InterPro" id="IPR015915">
    <property type="entry name" value="Kelch-typ_b-propeller"/>
</dbReference>
<protein>
    <submittedName>
        <fullName evidence="2">Uncharacterized protein</fullName>
    </submittedName>
</protein>
<keyword evidence="1" id="KW-1185">Reference proteome</keyword>
<dbReference type="AlphaFoldDB" id="A0A915CLC9"/>
<dbReference type="WBParaSite" id="jg10196">
    <property type="protein sequence ID" value="jg10196"/>
    <property type="gene ID" value="jg10196"/>
</dbReference>
<name>A0A915CLC9_9BILA</name>